<keyword evidence="4" id="KW-0862">Zinc</keyword>
<evidence type="ECO:0000256" key="2">
    <source>
        <dbReference type="ARBA" id="ARBA00022723"/>
    </source>
</evidence>
<evidence type="ECO:0000256" key="5">
    <source>
        <dbReference type="ARBA" id="ARBA00023242"/>
    </source>
</evidence>
<reference evidence="7" key="1">
    <citation type="submission" date="2009-06" db="EMBL/GenBank/DDBJ databases">
        <title>Lepeophtheirus salmonis ESTs and full-length cDNAs.</title>
        <authorList>
            <person name="Yasuike M."/>
            <person name="von Schalburg K."/>
            <person name="Cooper G."/>
            <person name="Leong J."/>
            <person name="Jones S.R.M."/>
            <person name="Koop B.F."/>
        </authorList>
    </citation>
    <scope>NUCLEOTIDE SEQUENCE</scope>
    <source>
        <strain evidence="7">Pacific form</strain>
        <tissue evidence="7">Whole</tissue>
    </source>
</reference>
<keyword evidence="3" id="KW-0863">Zinc-finger</keyword>
<dbReference type="EMBL" id="BT078672">
    <property type="protein sequence ID" value="ACO13096.1"/>
    <property type="molecule type" value="mRNA"/>
</dbReference>
<feature type="region of interest" description="Disordered" evidence="6">
    <location>
        <begin position="36"/>
        <end position="120"/>
    </location>
</feature>
<keyword evidence="2" id="KW-0479">Metal-binding</keyword>
<evidence type="ECO:0000256" key="4">
    <source>
        <dbReference type="ARBA" id="ARBA00022833"/>
    </source>
</evidence>
<accession>C1BVP3</accession>
<evidence type="ECO:0000256" key="3">
    <source>
        <dbReference type="ARBA" id="ARBA00022771"/>
    </source>
</evidence>
<organism evidence="7">
    <name type="scientific">Lepeophtheirus salmonis</name>
    <name type="common">Salmon louse</name>
    <name type="synonym">Caligus salmonis</name>
    <dbReference type="NCBI Taxonomy" id="72036"/>
    <lineage>
        <taxon>Eukaryota</taxon>
        <taxon>Metazoa</taxon>
        <taxon>Ecdysozoa</taxon>
        <taxon>Arthropoda</taxon>
        <taxon>Crustacea</taxon>
        <taxon>Multicrustacea</taxon>
        <taxon>Hexanauplia</taxon>
        <taxon>Copepoda</taxon>
        <taxon>Siphonostomatoida</taxon>
        <taxon>Caligidae</taxon>
        <taxon>Lepeophtheirus</taxon>
    </lineage>
</organism>
<keyword evidence="5" id="KW-0539">Nucleus</keyword>
<evidence type="ECO:0000256" key="1">
    <source>
        <dbReference type="ARBA" id="ARBA00004123"/>
    </source>
</evidence>
<proteinExistence type="evidence at transcript level"/>
<dbReference type="InterPro" id="IPR039050">
    <property type="entry name" value="GATAD1"/>
</dbReference>
<feature type="compositionally biased region" description="Basic residues" evidence="6">
    <location>
        <begin position="96"/>
        <end position="120"/>
    </location>
</feature>
<dbReference type="AlphaFoldDB" id="C1BVP3"/>
<comment type="subcellular location">
    <subcellularLocation>
        <location evidence="1">Nucleus</location>
    </subcellularLocation>
</comment>
<dbReference type="OrthoDB" id="9994231at2759"/>
<evidence type="ECO:0000313" key="7">
    <source>
        <dbReference type="EMBL" id="ACO13096.1"/>
    </source>
</evidence>
<dbReference type="GO" id="GO:0006325">
    <property type="term" value="P:chromatin organization"/>
    <property type="evidence" value="ECO:0007669"/>
    <property type="project" value="TreeGrafter"/>
</dbReference>
<protein>
    <submittedName>
        <fullName evidence="7">GATA zinc finger domain-containing protein 1</fullName>
    </submittedName>
</protein>
<dbReference type="GO" id="GO:0008270">
    <property type="term" value="F:zinc ion binding"/>
    <property type="evidence" value="ECO:0007669"/>
    <property type="project" value="UniProtKB-KW"/>
</dbReference>
<name>C1BVP3_LEPSM</name>
<dbReference type="PANTHER" id="PTHR13340:SF2">
    <property type="entry name" value="GATA ZINC FINGER DOMAIN-CONTAINING PROTEIN 1"/>
    <property type="match status" value="1"/>
</dbReference>
<gene>
    <name evidence="7" type="primary">GATD1</name>
</gene>
<feature type="compositionally biased region" description="Low complexity" evidence="6">
    <location>
        <begin position="83"/>
        <end position="95"/>
    </location>
</feature>
<evidence type="ECO:0000256" key="6">
    <source>
        <dbReference type="SAM" id="MobiDB-lite"/>
    </source>
</evidence>
<sequence>MASEVEESEPVTLKHPGVFVESTDDKVASLTEAAKVHLFPEASTEMEVSKDSIVTTRNKKQGPEETPTPISGPHDEEEDELSSTESTSSETNLNLRPKRAIAKKSRPLPTRRKKALPKGKGRRWIFKKTPLKSPAAVARAVTSDRVYHQGCYYTKGDIVSVTDIGGGIYYRQLRGFLTDQYCEKSAIISWLLPSIYSPKPEEGFDPATYVIGPEEDLPRKLSCFTFVMHAPDDYFYYKNAPYPTEKIETNQEYLITRAGPKVRLVQDGKAFYKDSKIF</sequence>
<dbReference type="PANTHER" id="PTHR13340">
    <property type="entry name" value="GATA ZINC FINGER DOMAIN-CONTAINING"/>
    <property type="match status" value="1"/>
</dbReference>
<dbReference type="GO" id="GO:0005634">
    <property type="term" value="C:nucleus"/>
    <property type="evidence" value="ECO:0007669"/>
    <property type="project" value="UniProtKB-SubCell"/>
</dbReference>